<proteinExistence type="predicted"/>
<evidence type="ECO:0000256" key="1">
    <source>
        <dbReference type="SAM" id="MobiDB-lite"/>
    </source>
</evidence>
<gene>
    <name evidence="2" type="ORF">SNA_13985</name>
</gene>
<evidence type="ECO:0000313" key="2">
    <source>
        <dbReference type="EMBL" id="KIZ17586.1"/>
    </source>
</evidence>
<dbReference type="RefSeq" id="WP_030071837.1">
    <property type="nucleotide sequence ID" value="NZ_JRKI01000018.1"/>
</dbReference>
<reference evidence="2 3" key="1">
    <citation type="submission" date="2014-09" db="EMBL/GenBank/DDBJ databases">
        <title>Draft genome sequence of Streptomyces natalensis ATCC 27448, producer of the antifungal pimaricin.</title>
        <authorList>
            <person name="Mendes M.V."/>
            <person name="Beites T."/>
            <person name="Pires S."/>
            <person name="Santos C.L."/>
            <person name="Moradas-Ferreira P."/>
        </authorList>
    </citation>
    <scope>NUCLEOTIDE SEQUENCE [LARGE SCALE GENOMIC DNA]</scope>
    <source>
        <strain evidence="2 3">ATCC 27448</strain>
    </source>
</reference>
<feature type="region of interest" description="Disordered" evidence="1">
    <location>
        <begin position="69"/>
        <end position="106"/>
    </location>
</feature>
<keyword evidence="3" id="KW-1185">Reference proteome</keyword>
<dbReference type="PATRIC" id="fig|1240678.4.peg.2938"/>
<feature type="compositionally biased region" description="Low complexity" evidence="1">
    <location>
        <begin position="90"/>
        <end position="99"/>
    </location>
</feature>
<dbReference type="Proteomes" id="UP000032458">
    <property type="component" value="Unassembled WGS sequence"/>
</dbReference>
<comment type="caution">
    <text evidence="2">The sequence shown here is derived from an EMBL/GenBank/DDBJ whole genome shotgun (WGS) entry which is preliminary data.</text>
</comment>
<name>A0A0D7CND9_9ACTN</name>
<organism evidence="2 3">
    <name type="scientific">Streptomyces natalensis ATCC 27448</name>
    <dbReference type="NCBI Taxonomy" id="1240678"/>
    <lineage>
        <taxon>Bacteria</taxon>
        <taxon>Bacillati</taxon>
        <taxon>Actinomycetota</taxon>
        <taxon>Actinomycetes</taxon>
        <taxon>Kitasatosporales</taxon>
        <taxon>Streptomycetaceae</taxon>
        <taxon>Streptomyces</taxon>
    </lineage>
</organism>
<accession>A0A0D7CND9</accession>
<evidence type="ECO:0000313" key="3">
    <source>
        <dbReference type="Proteomes" id="UP000032458"/>
    </source>
</evidence>
<dbReference type="AlphaFoldDB" id="A0A0D7CND9"/>
<protein>
    <submittedName>
        <fullName evidence="2">Uncharacterized protein</fullName>
    </submittedName>
</protein>
<dbReference type="EMBL" id="JRKI01000018">
    <property type="protein sequence ID" value="KIZ17586.1"/>
    <property type="molecule type" value="Genomic_DNA"/>
</dbReference>
<sequence length="125" mass="13213">MAHHLLKLELTAAVRDAGAHAELEVRGPEGVWRADVLASDAAGAWKMALEAPLLPITLDDIAARTEVLHGDPAAVPSPRPPMGQDALPLPDTTDSTPDPRQQCRQIDTGELAYSCVAYSPETLGA</sequence>